<name>A0AAW9QYG0_9CHRO</name>
<protein>
    <submittedName>
        <fullName evidence="2">Glycosyltransferase</fullName>
        <ecNumber evidence="2">2.4.-.-</ecNumber>
    </submittedName>
</protein>
<dbReference type="InterPro" id="IPR050194">
    <property type="entry name" value="Glycosyltransferase_grp1"/>
</dbReference>
<reference evidence="2 3" key="1">
    <citation type="submission" date="2024-01" db="EMBL/GenBank/DDBJ databases">
        <title>Genomic insights into the taxonomy and metabolism of the cyanobacterium Pannus brasiliensis CCIBt3594.</title>
        <authorList>
            <person name="Machado M."/>
            <person name="Botero N.B."/>
            <person name="Andreote A.P.D."/>
            <person name="Feitosa A.M.T."/>
            <person name="Popin R."/>
            <person name="Sivonen K."/>
            <person name="Fiore M.F."/>
        </authorList>
    </citation>
    <scope>NUCLEOTIDE SEQUENCE [LARGE SCALE GENOMIC DNA]</scope>
    <source>
        <strain evidence="2 3">CCIBt3594</strain>
    </source>
</reference>
<dbReference type="SUPFAM" id="SSF53756">
    <property type="entry name" value="UDP-Glycosyltransferase/glycogen phosphorylase"/>
    <property type="match status" value="1"/>
</dbReference>
<comment type="caution">
    <text evidence="2">The sequence shown here is derived from an EMBL/GenBank/DDBJ whole genome shotgun (WGS) entry which is preliminary data.</text>
</comment>
<dbReference type="PANTHER" id="PTHR45947:SF3">
    <property type="entry name" value="SULFOQUINOVOSYL TRANSFERASE SQD2"/>
    <property type="match status" value="1"/>
</dbReference>
<organism evidence="2 3">
    <name type="scientific">Pannus brasiliensis CCIBt3594</name>
    <dbReference type="NCBI Taxonomy" id="1427578"/>
    <lineage>
        <taxon>Bacteria</taxon>
        <taxon>Bacillati</taxon>
        <taxon>Cyanobacteriota</taxon>
        <taxon>Cyanophyceae</taxon>
        <taxon>Oscillatoriophycideae</taxon>
        <taxon>Chroococcales</taxon>
        <taxon>Microcystaceae</taxon>
        <taxon>Pannus</taxon>
    </lineage>
</organism>
<keyword evidence="2" id="KW-0808">Transferase</keyword>
<dbReference type="Pfam" id="PF00534">
    <property type="entry name" value="Glycos_transf_1"/>
    <property type="match status" value="1"/>
</dbReference>
<proteinExistence type="predicted"/>
<evidence type="ECO:0000313" key="2">
    <source>
        <dbReference type="EMBL" id="MEG3439692.1"/>
    </source>
</evidence>
<keyword evidence="3" id="KW-1185">Reference proteome</keyword>
<dbReference type="EC" id="2.4.-.-" evidence="2"/>
<feature type="domain" description="Glycosyl transferase family 1" evidence="1">
    <location>
        <begin position="188"/>
        <end position="322"/>
    </location>
</feature>
<dbReference type="Gene3D" id="3.40.50.2000">
    <property type="entry name" value="Glycogen Phosphorylase B"/>
    <property type="match status" value="2"/>
</dbReference>
<dbReference type="PANTHER" id="PTHR45947">
    <property type="entry name" value="SULFOQUINOVOSYL TRANSFERASE SQD2"/>
    <property type="match status" value="1"/>
</dbReference>
<keyword evidence="2" id="KW-0328">Glycosyltransferase</keyword>
<evidence type="ECO:0000313" key="3">
    <source>
        <dbReference type="Proteomes" id="UP001328733"/>
    </source>
</evidence>
<evidence type="ECO:0000259" key="1">
    <source>
        <dbReference type="Pfam" id="PF00534"/>
    </source>
</evidence>
<accession>A0AAW9QYG0</accession>
<dbReference type="GO" id="GO:0016757">
    <property type="term" value="F:glycosyltransferase activity"/>
    <property type="evidence" value="ECO:0007669"/>
    <property type="project" value="UniProtKB-KW"/>
</dbReference>
<gene>
    <name evidence="2" type="ORF">V0288_21370</name>
</gene>
<dbReference type="InterPro" id="IPR001296">
    <property type="entry name" value="Glyco_trans_1"/>
</dbReference>
<dbReference type="EMBL" id="JBAFSM010000056">
    <property type="protein sequence ID" value="MEG3439692.1"/>
    <property type="molecule type" value="Genomic_DNA"/>
</dbReference>
<sequence length="391" mass="44386">MKIALVHDYLTQRGGAERVFEILCRAFPSAPIFTSLYDPRKTISVDSRRVKTSFLQNIPGASRYFRLLAPLYFPAFQMLDLQDYDLIISSTSSFAKAVRKNPKAIHICFCHNVTRFLWDTRTYLQEYKDFNAYTPVIEWFFEFMREIDLGVASNPDIYVANSSIVAERIQKIYNKNALVINYPIDSDKFFALDEKEDFYLVSSRLLSYKRIDIIVEAFNWLGWPLLIVGDGPERERLQAKALDNIQFLGYVSDKLRGYLMAKARALVIAALEDYGLVPIEANASGTPVIAYGAGGVTDTQISGQTGILFKPQTPSGLIEALVESRKISWNYSRIRERAIENFSEQVFLEKIAKLIRQVSGETVIDPINPSIAPESSDIFSLPRLSSFYPGN</sequence>
<dbReference type="AlphaFoldDB" id="A0AAW9QYG0"/>
<dbReference type="RefSeq" id="WP_332867173.1">
    <property type="nucleotide sequence ID" value="NZ_JBAFSM010000056.1"/>
</dbReference>
<dbReference type="Proteomes" id="UP001328733">
    <property type="component" value="Unassembled WGS sequence"/>
</dbReference>